<reference evidence="2" key="1">
    <citation type="submission" date="2019-04" db="EMBL/GenBank/DDBJ databases">
        <title>Friends and foes A comparative genomics studyof 23 Aspergillus species from section Flavi.</title>
        <authorList>
            <consortium name="DOE Joint Genome Institute"/>
            <person name="Kjaerbolling I."/>
            <person name="Vesth T."/>
            <person name="Frisvad J.C."/>
            <person name="Nybo J.L."/>
            <person name="Theobald S."/>
            <person name="Kildgaard S."/>
            <person name="Isbrandt T."/>
            <person name="Kuo A."/>
            <person name="Sato A."/>
            <person name="Lyhne E.K."/>
            <person name="Kogle M.E."/>
            <person name="Wiebenga A."/>
            <person name="Kun R.S."/>
            <person name="Lubbers R.J."/>
            <person name="Makela M.R."/>
            <person name="Barry K."/>
            <person name="Chovatia M."/>
            <person name="Clum A."/>
            <person name="Daum C."/>
            <person name="Haridas S."/>
            <person name="He G."/>
            <person name="LaButti K."/>
            <person name="Lipzen A."/>
            <person name="Mondo S."/>
            <person name="Riley R."/>
            <person name="Salamov A."/>
            <person name="Simmons B.A."/>
            <person name="Magnuson J.K."/>
            <person name="Henrissat B."/>
            <person name="Mortensen U.H."/>
            <person name="Larsen T.O."/>
            <person name="Devries R.P."/>
            <person name="Grigoriev I.V."/>
            <person name="Machida M."/>
            <person name="Baker S.E."/>
            <person name="Andersen M.R."/>
        </authorList>
    </citation>
    <scope>NUCLEOTIDE SEQUENCE [LARGE SCALE GENOMIC DNA]</scope>
    <source>
        <strain evidence="2">CBS 553.77</strain>
    </source>
</reference>
<organism evidence="1 2">
    <name type="scientific">Aspergillus coremiiformis</name>
    <dbReference type="NCBI Taxonomy" id="138285"/>
    <lineage>
        <taxon>Eukaryota</taxon>
        <taxon>Fungi</taxon>
        <taxon>Dikarya</taxon>
        <taxon>Ascomycota</taxon>
        <taxon>Pezizomycotina</taxon>
        <taxon>Eurotiomycetes</taxon>
        <taxon>Eurotiomycetidae</taxon>
        <taxon>Eurotiales</taxon>
        <taxon>Aspergillaceae</taxon>
        <taxon>Aspergillus</taxon>
        <taxon>Aspergillus subgen. Circumdati</taxon>
    </lineage>
</organism>
<sequence length="178" mass="20820">MDELNEYCALCLSTETLDVETTSDSLPPDDVETIVKRSPMLKRFVGYKEEISEPIFIGEGKQGAVFRFKFEGKDQCLKLFWKHEYPGQLGEKAKKLVSPFGCESRAFARLCERIIQNFQIAKRARIIPGDIEKRNYRGTYLVDLGSTVTFPFYRTFARERSFTDFYEDLKNYPLYDWD</sequence>
<evidence type="ECO:0000313" key="2">
    <source>
        <dbReference type="Proteomes" id="UP000327118"/>
    </source>
</evidence>
<dbReference type="InterPro" id="IPR025213">
    <property type="entry name" value="Sim4_Fta2"/>
</dbReference>
<dbReference type="EMBL" id="ML739104">
    <property type="protein sequence ID" value="KAE8353203.1"/>
    <property type="molecule type" value="Genomic_DNA"/>
</dbReference>
<protein>
    <submittedName>
        <fullName evidence="1">Uncharacterized protein</fullName>
    </submittedName>
</protein>
<evidence type="ECO:0000313" key="1">
    <source>
        <dbReference type="EMBL" id="KAE8353203.1"/>
    </source>
</evidence>
<accession>A0A5N6Z7P2</accession>
<dbReference type="Proteomes" id="UP000327118">
    <property type="component" value="Unassembled WGS sequence"/>
</dbReference>
<keyword evidence="2" id="KW-1185">Reference proteome</keyword>
<gene>
    <name evidence="1" type="ORF">BDV28DRAFT_133534</name>
</gene>
<dbReference type="OrthoDB" id="3432781at2759"/>
<dbReference type="AlphaFoldDB" id="A0A5N6Z7P2"/>
<dbReference type="Pfam" id="PF13095">
    <property type="entry name" value="FTA2"/>
    <property type="match status" value="1"/>
</dbReference>
<proteinExistence type="predicted"/>
<name>A0A5N6Z7P2_9EURO</name>